<protein>
    <submittedName>
        <fullName evidence="2">Uncharacterized protein</fullName>
    </submittedName>
</protein>
<dbReference type="OrthoDB" id="1112980at2759"/>
<gene>
    <name evidence="2" type="ORF">ASPWEDRAFT_503520</name>
</gene>
<feature type="compositionally biased region" description="Basic and acidic residues" evidence="1">
    <location>
        <begin position="311"/>
        <end position="321"/>
    </location>
</feature>
<dbReference type="RefSeq" id="XP_040688951.1">
    <property type="nucleotide sequence ID" value="XM_040837424.1"/>
</dbReference>
<proteinExistence type="predicted"/>
<sequence length="327" mass="36188">MTSNRNDIRKRPQTDDLQRKMPFPEDNNGSASKRSQINSSTASPSNATPPISSRDPADKKVSRASKVTDDDDDDDEQAELTPEEAAQMEDLAKRLKEASKMPSIELDDILDPSHPSNAKYFQKPTRQILRNQDGDSSSSYESTSSEGESDSDDDEEEEEEDDQDEDMADASNHAGPLPRVTAGQRPNIHRIEKNSDILGRLSAFLPKMKDANEELQKEIAAGRGKDLRLDEVDENDRGRVIEMVCASLLSKLDIANCYALQNLGLGVLEETRSGDEDVSSDEDNDHKPAQESTTEQPQGPKDSNVLGKLMGKKEDDSEKPTIQELND</sequence>
<organism evidence="2 3">
    <name type="scientific">Aspergillus wentii DTO 134E9</name>
    <dbReference type="NCBI Taxonomy" id="1073089"/>
    <lineage>
        <taxon>Eukaryota</taxon>
        <taxon>Fungi</taxon>
        <taxon>Dikarya</taxon>
        <taxon>Ascomycota</taxon>
        <taxon>Pezizomycotina</taxon>
        <taxon>Eurotiomycetes</taxon>
        <taxon>Eurotiomycetidae</taxon>
        <taxon>Eurotiales</taxon>
        <taxon>Aspergillaceae</taxon>
        <taxon>Aspergillus</taxon>
        <taxon>Aspergillus subgen. Cremei</taxon>
    </lineage>
</organism>
<dbReference type="GeneID" id="63753272"/>
<dbReference type="Pfam" id="PF15370">
    <property type="entry name" value="NOPCHAP1"/>
    <property type="match status" value="1"/>
</dbReference>
<dbReference type="STRING" id="1073089.A0A1L9RK27"/>
<feature type="region of interest" description="Disordered" evidence="1">
    <location>
        <begin position="1"/>
        <end position="196"/>
    </location>
</feature>
<dbReference type="VEuPathDB" id="FungiDB:ASPWEDRAFT_503520"/>
<dbReference type="Proteomes" id="UP000184383">
    <property type="component" value="Unassembled WGS sequence"/>
</dbReference>
<dbReference type="EMBL" id="KV878212">
    <property type="protein sequence ID" value="OJJ35275.1"/>
    <property type="molecule type" value="Genomic_DNA"/>
</dbReference>
<evidence type="ECO:0000313" key="2">
    <source>
        <dbReference type="EMBL" id="OJJ35275.1"/>
    </source>
</evidence>
<dbReference type="PANTHER" id="PTHR38489">
    <property type="entry name" value="HISTONE CHAPERONE DOMAIN-CONTAINING PROTEIN"/>
    <property type="match status" value="1"/>
</dbReference>
<feature type="compositionally biased region" description="Low complexity" evidence="1">
    <location>
        <begin position="134"/>
        <end position="146"/>
    </location>
</feature>
<feature type="compositionally biased region" description="Acidic residues" evidence="1">
    <location>
        <begin position="147"/>
        <end position="168"/>
    </location>
</feature>
<dbReference type="AlphaFoldDB" id="A0A1L9RK27"/>
<dbReference type="InterPro" id="IPR027921">
    <property type="entry name" value="NOPCHAP1"/>
</dbReference>
<feature type="compositionally biased region" description="Acidic residues" evidence="1">
    <location>
        <begin position="69"/>
        <end position="82"/>
    </location>
</feature>
<feature type="compositionally biased region" description="Low complexity" evidence="1">
    <location>
        <begin position="37"/>
        <end position="53"/>
    </location>
</feature>
<accession>A0A1L9RK27</accession>
<evidence type="ECO:0000256" key="1">
    <source>
        <dbReference type="SAM" id="MobiDB-lite"/>
    </source>
</evidence>
<feature type="region of interest" description="Disordered" evidence="1">
    <location>
        <begin position="271"/>
        <end position="327"/>
    </location>
</feature>
<dbReference type="GO" id="GO:0000492">
    <property type="term" value="P:box C/D snoRNP assembly"/>
    <property type="evidence" value="ECO:0007669"/>
    <property type="project" value="InterPro"/>
</dbReference>
<dbReference type="PANTHER" id="PTHR38489:SF1">
    <property type="entry name" value="HISTONE CHAPERONE DOMAIN-CONTAINING PROTEIN"/>
    <property type="match status" value="1"/>
</dbReference>
<feature type="compositionally biased region" description="Basic and acidic residues" evidence="1">
    <location>
        <begin position="1"/>
        <end position="23"/>
    </location>
</feature>
<keyword evidence="3" id="KW-1185">Reference proteome</keyword>
<reference evidence="3" key="1">
    <citation type="journal article" date="2017" name="Genome Biol.">
        <title>Comparative genomics reveals high biological diversity and specific adaptations in the industrially and medically important fungal genus Aspergillus.</title>
        <authorList>
            <person name="de Vries R.P."/>
            <person name="Riley R."/>
            <person name="Wiebenga A."/>
            <person name="Aguilar-Osorio G."/>
            <person name="Amillis S."/>
            <person name="Uchima C.A."/>
            <person name="Anderluh G."/>
            <person name="Asadollahi M."/>
            <person name="Askin M."/>
            <person name="Barry K."/>
            <person name="Battaglia E."/>
            <person name="Bayram O."/>
            <person name="Benocci T."/>
            <person name="Braus-Stromeyer S.A."/>
            <person name="Caldana C."/>
            <person name="Canovas D."/>
            <person name="Cerqueira G.C."/>
            <person name="Chen F."/>
            <person name="Chen W."/>
            <person name="Choi C."/>
            <person name="Clum A."/>
            <person name="Dos Santos R.A."/>
            <person name="Damasio A.R."/>
            <person name="Diallinas G."/>
            <person name="Emri T."/>
            <person name="Fekete E."/>
            <person name="Flipphi M."/>
            <person name="Freyberg S."/>
            <person name="Gallo A."/>
            <person name="Gournas C."/>
            <person name="Habgood R."/>
            <person name="Hainaut M."/>
            <person name="Harispe M.L."/>
            <person name="Henrissat B."/>
            <person name="Hilden K.S."/>
            <person name="Hope R."/>
            <person name="Hossain A."/>
            <person name="Karabika E."/>
            <person name="Karaffa L."/>
            <person name="Karanyi Z."/>
            <person name="Krasevec N."/>
            <person name="Kuo A."/>
            <person name="Kusch H."/>
            <person name="LaButti K."/>
            <person name="Lagendijk E.L."/>
            <person name="Lapidus A."/>
            <person name="Levasseur A."/>
            <person name="Lindquist E."/>
            <person name="Lipzen A."/>
            <person name="Logrieco A.F."/>
            <person name="MacCabe A."/>
            <person name="Maekelae M.R."/>
            <person name="Malavazi I."/>
            <person name="Melin P."/>
            <person name="Meyer V."/>
            <person name="Mielnichuk N."/>
            <person name="Miskei M."/>
            <person name="Molnar A.P."/>
            <person name="Mule G."/>
            <person name="Ngan C.Y."/>
            <person name="Orejas M."/>
            <person name="Orosz E."/>
            <person name="Ouedraogo J.P."/>
            <person name="Overkamp K.M."/>
            <person name="Park H.-S."/>
            <person name="Perrone G."/>
            <person name="Piumi F."/>
            <person name="Punt P.J."/>
            <person name="Ram A.F."/>
            <person name="Ramon A."/>
            <person name="Rauscher S."/>
            <person name="Record E."/>
            <person name="Riano-Pachon D.M."/>
            <person name="Robert V."/>
            <person name="Roehrig J."/>
            <person name="Ruller R."/>
            <person name="Salamov A."/>
            <person name="Salih N.S."/>
            <person name="Samson R.A."/>
            <person name="Sandor E."/>
            <person name="Sanguinetti M."/>
            <person name="Schuetze T."/>
            <person name="Sepcic K."/>
            <person name="Shelest E."/>
            <person name="Sherlock G."/>
            <person name="Sophianopoulou V."/>
            <person name="Squina F.M."/>
            <person name="Sun H."/>
            <person name="Susca A."/>
            <person name="Todd R.B."/>
            <person name="Tsang A."/>
            <person name="Unkles S.E."/>
            <person name="van de Wiele N."/>
            <person name="van Rossen-Uffink D."/>
            <person name="Oliveira J.V."/>
            <person name="Vesth T.C."/>
            <person name="Visser J."/>
            <person name="Yu J.-H."/>
            <person name="Zhou M."/>
            <person name="Andersen M.R."/>
            <person name="Archer D.B."/>
            <person name="Baker S.E."/>
            <person name="Benoit I."/>
            <person name="Brakhage A.A."/>
            <person name="Braus G.H."/>
            <person name="Fischer R."/>
            <person name="Frisvad J.C."/>
            <person name="Goldman G.H."/>
            <person name="Houbraken J."/>
            <person name="Oakley B."/>
            <person name="Pocsi I."/>
            <person name="Scazzocchio C."/>
            <person name="Seiboth B."/>
            <person name="vanKuyk P.A."/>
            <person name="Wortman J."/>
            <person name="Dyer P.S."/>
            <person name="Grigoriev I.V."/>
        </authorList>
    </citation>
    <scope>NUCLEOTIDE SEQUENCE [LARGE SCALE GENOMIC DNA]</scope>
    <source>
        <strain evidence="3">DTO 134E9</strain>
    </source>
</reference>
<evidence type="ECO:0000313" key="3">
    <source>
        <dbReference type="Proteomes" id="UP000184383"/>
    </source>
</evidence>
<name>A0A1L9RK27_ASPWE</name>
<feature type="compositionally biased region" description="Basic and acidic residues" evidence="1">
    <location>
        <begin position="90"/>
        <end position="99"/>
    </location>
</feature>
<feature type="compositionally biased region" description="Polar residues" evidence="1">
    <location>
        <begin position="27"/>
        <end position="36"/>
    </location>
</feature>